<dbReference type="OrthoDB" id="5386573at2759"/>
<gene>
    <name evidence="1" type="ORF">FRACYDRAFT_256583</name>
    <name evidence="2" type="ORF">FRACYDRAFT_256585</name>
</gene>
<dbReference type="Proteomes" id="UP000095751">
    <property type="component" value="Unassembled WGS sequence"/>
</dbReference>
<keyword evidence="3" id="KW-1185">Reference proteome</keyword>
<evidence type="ECO:0000313" key="2">
    <source>
        <dbReference type="EMBL" id="OEU06063.1"/>
    </source>
</evidence>
<protein>
    <submittedName>
        <fullName evidence="1">Uncharacterized protein</fullName>
    </submittedName>
</protein>
<dbReference type="AlphaFoldDB" id="A0A1E7EJI6"/>
<evidence type="ECO:0000313" key="1">
    <source>
        <dbReference type="EMBL" id="OEU06061.1"/>
    </source>
</evidence>
<name>A0A1E7EJI6_9STRA</name>
<evidence type="ECO:0000313" key="3">
    <source>
        <dbReference type="Proteomes" id="UP000095751"/>
    </source>
</evidence>
<organism evidence="1 3">
    <name type="scientific">Fragilariopsis cylindrus CCMP1102</name>
    <dbReference type="NCBI Taxonomy" id="635003"/>
    <lineage>
        <taxon>Eukaryota</taxon>
        <taxon>Sar</taxon>
        <taxon>Stramenopiles</taxon>
        <taxon>Ochrophyta</taxon>
        <taxon>Bacillariophyta</taxon>
        <taxon>Bacillariophyceae</taxon>
        <taxon>Bacillariophycidae</taxon>
        <taxon>Bacillariales</taxon>
        <taxon>Bacillariaceae</taxon>
        <taxon>Fragilariopsis</taxon>
    </lineage>
</organism>
<accession>A0A1E7EJI6</accession>
<sequence>MCEYRGVKPRCVMKVTVVGYFAQSAGLNPSGERSECEHTCWDPKDGELCLNRVKPGETLVEARSDSDVQIDRQIWVKRMIRGSGSVMLSAYSQTLNGTWMLSGNTSKAGDDCGSPDESFLFLLTDFNDPGIGLTGDRVIGLGKAVAFGPLRCALDVP</sequence>
<proteinExistence type="predicted"/>
<dbReference type="EMBL" id="KV784430">
    <property type="protein sequence ID" value="OEU06063.1"/>
    <property type="molecule type" value="Genomic_DNA"/>
</dbReference>
<dbReference type="KEGG" id="fcy:FRACYDRAFT_256585"/>
<reference evidence="1 3" key="1">
    <citation type="submission" date="2016-09" db="EMBL/GenBank/DDBJ databases">
        <title>Extensive genetic diversity and differential bi-allelic expression allows diatom success in the polar Southern Ocean.</title>
        <authorList>
            <consortium name="DOE Joint Genome Institute"/>
            <person name="Mock T."/>
            <person name="Otillar R.P."/>
            <person name="Strauss J."/>
            <person name="Dupont C."/>
            <person name="Frickenhaus S."/>
            <person name="Maumus F."/>
            <person name="Mcmullan M."/>
            <person name="Sanges R."/>
            <person name="Schmutz J."/>
            <person name="Toseland A."/>
            <person name="Valas R."/>
            <person name="Veluchamy A."/>
            <person name="Ward B.J."/>
            <person name="Allen A."/>
            <person name="Barry K."/>
            <person name="Falciatore A."/>
            <person name="Ferrante M."/>
            <person name="Fortunato A.E."/>
            <person name="Gloeckner G."/>
            <person name="Gruber A."/>
            <person name="Hipkin R."/>
            <person name="Janech M."/>
            <person name="Kroth P."/>
            <person name="Leese F."/>
            <person name="Lindquist E."/>
            <person name="Lyon B.R."/>
            <person name="Martin J."/>
            <person name="Mayer C."/>
            <person name="Parker M."/>
            <person name="Quesneville H."/>
            <person name="Raymond J."/>
            <person name="Uhlig C."/>
            <person name="Valentin K.U."/>
            <person name="Worden A.Z."/>
            <person name="Armbrust E.V."/>
            <person name="Bowler C."/>
            <person name="Green B."/>
            <person name="Moulton V."/>
            <person name="Van Oosterhout C."/>
            <person name="Grigoriev I."/>
        </authorList>
    </citation>
    <scope>NUCLEOTIDE SEQUENCE [LARGE SCALE GENOMIC DNA]</scope>
    <source>
        <strain evidence="1 3">CCMP1102</strain>
    </source>
</reference>
<dbReference type="KEGG" id="fcy:FRACYDRAFT_256583"/>
<dbReference type="EMBL" id="KV784430">
    <property type="protein sequence ID" value="OEU06061.1"/>
    <property type="molecule type" value="Genomic_DNA"/>
</dbReference>